<organism evidence="1">
    <name type="scientific">marine sediment metagenome</name>
    <dbReference type="NCBI Taxonomy" id="412755"/>
    <lineage>
        <taxon>unclassified sequences</taxon>
        <taxon>metagenomes</taxon>
        <taxon>ecological metagenomes</taxon>
    </lineage>
</organism>
<protein>
    <submittedName>
        <fullName evidence="1">Uncharacterized protein</fullName>
    </submittedName>
</protein>
<sequence>MNMATERPFIKLENHLIPLHRITEIGFLPKTKIYTVKDTVYYEKHVAKNTARELGVEVITETVPVILIYYKNVQDVDDFARQYGAKAEYLWNVLYNDHSIPE</sequence>
<proteinExistence type="predicted"/>
<dbReference type="EMBL" id="LAZR01023594">
    <property type="protein sequence ID" value="KKL77981.1"/>
    <property type="molecule type" value="Genomic_DNA"/>
</dbReference>
<accession>A0A0F9FHN5</accession>
<name>A0A0F9FHN5_9ZZZZ</name>
<reference evidence="1" key="1">
    <citation type="journal article" date="2015" name="Nature">
        <title>Complex archaea that bridge the gap between prokaryotes and eukaryotes.</title>
        <authorList>
            <person name="Spang A."/>
            <person name="Saw J.H."/>
            <person name="Jorgensen S.L."/>
            <person name="Zaremba-Niedzwiedzka K."/>
            <person name="Martijn J."/>
            <person name="Lind A.E."/>
            <person name="van Eijk R."/>
            <person name="Schleper C."/>
            <person name="Guy L."/>
            <person name="Ettema T.J."/>
        </authorList>
    </citation>
    <scope>NUCLEOTIDE SEQUENCE</scope>
</reference>
<gene>
    <name evidence="1" type="ORF">LCGC14_2029440</name>
</gene>
<evidence type="ECO:0000313" key="1">
    <source>
        <dbReference type="EMBL" id="KKL77981.1"/>
    </source>
</evidence>
<comment type="caution">
    <text evidence="1">The sequence shown here is derived from an EMBL/GenBank/DDBJ whole genome shotgun (WGS) entry which is preliminary data.</text>
</comment>
<dbReference type="AlphaFoldDB" id="A0A0F9FHN5"/>